<dbReference type="Pfam" id="PF04672">
    <property type="entry name" value="Methyltransf_19"/>
    <property type="match status" value="1"/>
</dbReference>
<dbReference type="GO" id="GO:0032259">
    <property type="term" value="P:methylation"/>
    <property type="evidence" value="ECO:0007669"/>
    <property type="project" value="UniProtKB-KW"/>
</dbReference>
<dbReference type="GO" id="GO:0008168">
    <property type="term" value="F:methyltransferase activity"/>
    <property type="evidence" value="ECO:0007669"/>
    <property type="project" value="UniProtKB-KW"/>
</dbReference>
<comment type="caution">
    <text evidence="1">The sequence shown here is derived from an EMBL/GenBank/DDBJ whole genome shotgun (WGS) entry which is preliminary data.</text>
</comment>
<dbReference type="RefSeq" id="WP_344261971.1">
    <property type="nucleotide sequence ID" value="NZ_BAAAMR010000005.1"/>
</dbReference>
<dbReference type="Proteomes" id="UP001501020">
    <property type="component" value="Unassembled WGS sequence"/>
</dbReference>
<proteinExistence type="predicted"/>
<organism evidence="1 2">
    <name type="scientific">Actinomadura napierensis</name>
    <dbReference type="NCBI Taxonomy" id="267854"/>
    <lineage>
        <taxon>Bacteria</taxon>
        <taxon>Bacillati</taxon>
        <taxon>Actinomycetota</taxon>
        <taxon>Actinomycetes</taxon>
        <taxon>Streptosporangiales</taxon>
        <taxon>Thermomonosporaceae</taxon>
        <taxon>Actinomadura</taxon>
    </lineage>
</organism>
<keyword evidence="1" id="KW-0808">Transferase</keyword>
<dbReference type="Gene3D" id="3.40.50.150">
    <property type="entry name" value="Vaccinia Virus protein VP39"/>
    <property type="match status" value="1"/>
</dbReference>
<keyword evidence="2" id="KW-1185">Reference proteome</keyword>
<reference evidence="2" key="1">
    <citation type="journal article" date="2019" name="Int. J. Syst. Evol. Microbiol.">
        <title>The Global Catalogue of Microorganisms (GCM) 10K type strain sequencing project: providing services to taxonomists for standard genome sequencing and annotation.</title>
        <authorList>
            <consortium name="The Broad Institute Genomics Platform"/>
            <consortium name="The Broad Institute Genome Sequencing Center for Infectious Disease"/>
            <person name="Wu L."/>
            <person name="Ma J."/>
        </authorList>
    </citation>
    <scope>NUCLEOTIDE SEQUENCE [LARGE SCALE GENOMIC DNA]</scope>
    <source>
        <strain evidence="2">JCM 13850</strain>
    </source>
</reference>
<sequence length="272" mass="29812">MPDGRHEVNDGWTPREVDMRVPNVARMYDYYLGGKDNYAADREAADKILARAPFTPVLARHNRAFLLRAARHLAASGVRQFLDVGTGLPTRGNVHEVVREVVPDARVAYLDVDPVVVAHGRALTATDDRTTVLEHDLRNVEAILADPVLRETIDFGEPVGLMLLAVLHCLSDDEDPYGSVAALRDALPPGSHVVISHITGDDAVTENSTEVYGQANTGMTHRSRERQLRFFDGWTLLEPGLVRLDDWRPEPGTGRIGAGGDYFLCGVGAKTS</sequence>
<keyword evidence="1" id="KW-0489">Methyltransferase</keyword>
<evidence type="ECO:0000313" key="1">
    <source>
        <dbReference type="EMBL" id="GAA2123529.1"/>
    </source>
</evidence>
<dbReference type="InterPro" id="IPR006764">
    <property type="entry name" value="SAM_dep_MeTrfase_SAV2177_type"/>
</dbReference>
<evidence type="ECO:0000313" key="2">
    <source>
        <dbReference type="Proteomes" id="UP001501020"/>
    </source>
</evidence>
<protein>
    <submittedName>
        <fullName evidence="1">SAM-dependent methyltransferase</fullName>
    </submittedName>
</protein>
<gene>
    <name evidence="1" type="ORF">GCM10009727_10210</name>
</gene>
<dbReference type="SUPFAM" id="SSF53335">
    <property type="entry name" value="S-adenosyl-L-methionine-dependent methyltransferases"/>
    <property type="match status" value="1"/>
</dbReference>
<dbReference type="EMBL" id="BAAAMR010000005">
    <property type="protein sequence ID" value="GAA2123529.1"/>
    <property type="molecule type" value="Genomic_DNA"/>
</dbReference>
<name>A0ABP5JYV9_9ACTN</name>
<dbReference type="PIRSF" id="PIRSF017393">
    <property type="entry name" value="MTase_SAV2177"/>
    <property type="match status" value="1"/>
</dbReference>
<accession>A0ABP5JYV9</accession>
<dbReference type="InterPro" id="IPR029063">
    <property type="entry name" value="SAM-dependent_MTases_sf"/>
</dbReference>